<sequence>MSQSKASLSRHENRQPLLDTQTNQDHTQSSTMKATSCGGIELRYGLFQVHPNYTMNQVQVQQQQHTVHLSTLIYLDNQLATTRHKNHHRCTTNRWSTLQCRWPS</sequence>
<dbReference type="EMBL" id="BMAT01000680">
    <property type="protein sequence ID" value="GFR71008.1"/>
    <property type="molecule type" value="Genomic_DNA"/>
</dbReference>
<organism evidence="2 3">
    <name type="scientific">Elysia marginata</name>
    <dbReference type="NCBI Taxonomy" id="1093978"/>
    <lineage>
        <taxon>Eukaryota</taxon>
        <taxon>Metazoa</taxon>
        <taxon>Spiralia</taxon>
        <taxon>Lophotrochozoa</taxon>
        <taxon>Mollusca</taxon>
        <taxon>Gastropoda</taxon>
        <taxon>Heterobranchia</taxon>
        <taxon>Euthyneura</taxon>
        <taxon>Panpulmonata</taxon>
        <taxon>Sacoglossa</taxon>
        <taxon>Placobranchoidea</taxon>
        <taxon>Plakobranchidae</taxon>
        <taxon>Elysia</taxon>
    </lineage>
</organism>
<feature type="region of interest" description="Disordered" evidence="1">
    <location>
        <begin position="1"/>
        <end position="34"/>
    </location>
</feature>
<proteinExistence type="predicted"/>
<feature type="compositionally biased region" description="Polar residues" evidence="1">
    <location>
        <begin position="18"/>
        <end position="34"/>
    </location>
</feature>
<protein>
    <submittedName>
        <fullName evidence="2">Uncharacterized protein</fullName>
    </submittedName>
</protein>
<comment type="caution">
    <text evidence="2">The sequence shown here is derived from an EMBL/GenBank/DDBJ whole genome shotgun (WGS) entry which is preliminary data.</text>
</comment>
<dbReference type="AlphaFoldDB" id="A0AAV4FCJ6"/>
<evidence type="ECO:0000313" key="2">
    <source>
        <dbReference type="EMBL" id="GFR71008.1"/>
    </source>
</evidence>
<evidence type="ECO:0000256" key="1">
    <source>
        <dbReference type="SAM" id="MobiDB-lite"/>
    </source>
</evidence>
<reference evidence="2 3" key="1">
    <citation type="journal article" date="2021" name="Elife">
        <title>Chloroplast acquisition without the gene transfer in kleptoplastic sea slugs, Plakobranchus ocellatus.</title>
        <authorList>
            <person name="Maeda T."/>
            <person name="Takahashi S."/>
            <person name="Yoshida T."/>
            <person name="Shimamura S."/>
            <person name="Takaki Y."/>
            <person name="Nagai Y."/>
            <person name="Toyoda A."/>
            <person name="Suzuki Y."/>
            <person name="Arimoto A."/>
            <person name="Ishii H."/>
            <person name="Satoh N."/>
            <person name="Nishiyama T."/>
            <person name="Hasebe M."/>
            <person name="Maruyama T."/>
            <person name="Minagawa J."/>
            <person name="Obokata J."/>
            <person name="Shigenobu S."/>
        </authorList>
    </citation>
    <scope>NUCLEOTIDE SEQUENCE [LARGE SCALE GENOMIC DNA]</scope>
</reference>
<name>A0AAV4FCJ6_9GAST</name>
<evidence type="ECO:0000313" key="3">
    <source>
        <dbReference type="Proteomes" id="UP000762676"/>
    </source>
</evidence>
<keyword evidence="3" id="KW-1185">Reference proteome</keyword>
<gene>
    <name evidence="2" type="ORF">ElyMa_000341900</name>
</gene>
<dbReference type="Proteomes" id="UP000762676">
    <property type="component" value="Unassembled WGS sequence"/>
</dbReference>
<accession>A0AAV4FCJ6</accession>